<accession>A0A4V2SD28</accession>
<comment type="similarity">
    <text evidence="1 2">Belongs to the glycosyl hydrolase 31 family.</text>
</comment>
<feature type="domain" description="DUF5110" evidence="5">
    <location>
        <begin position="681"/>
        <end position="746"/>
    </location>
</feature>
<evidence type="ECO:0000259" key="4">
    <source>
        <dbReference type="Pfam" id="PF13802"/>
    </source>
</evidence>
<organism evidence="7 8">
    <name type="scientific">Plasticicumulans lactativorans</name>
    <dbReference type="NCBI Taxonomy" id="1133106"/>
    <lineage>
        <taxon>Bacteria</taxon>
        <taxon>Pseudomonadati</taxon>
        <taxon>Pseudomonadota</taxon>
        <taxon>Gammaproteobacteria</taxon>
        <taxon>Candidatus Competibacteraceae</taxon>
        <taxon>Plasticicumulans</taxon>
    </lineage>
</organism>
<proteinExistence type="inferred from homology"/>
<keyword evidence="8" id="KW-1185">Reference proteome</keyword>
<dbReference type="GO" id="GO:0005975">
    <property type="term" value="P:carbohydrate metabolic process"/>
    <property type="evidence" value="ECO:0007669"/>
    <property type="project" value="InterPro"/>
</dbReference>
<reference evidence="7 8" key="1">
    <citation type="submission" date="2019-03" db="EMBL/GenBank/DDBJ databases">
        <title>Genomic Encyclopedia of Type Strains, Phase IV (KMG-IV): sequencing the most valuable type-strain genomes for metagenomic binning, comparative biology and taxonomic classification.</title>
        <authorList>
            <person name="Goeker M."/>
        </authorList>
    </citation>
    <scope>NUCLEOTIDE SEQUENCE [LARGE SCALE GENOMIC DNA]</scope>
    <source>
        <strain evidence="7 8">DSM 25287</strain>
    </source>
</reference>
<keyword evidence="2" id="KW-0326">Glycosidase</keyword>
<dbReference type="EMBL" id="SLWY01000007">
    <property type="protein sequence ID" value="TCO81689.1"/>
    <property type="molecule type" value="Genomic_DNA"/>
</dbReference>
<dbReference type="Pfam" id="PF21365">
    <property type="entry name" value="Glyco_hydro_31_3rd"/>
    <property type="match status" value="1"/>
</dbReference>
<dbReference type="SUPFAM" id="SSF74650">
    <property type="entry name" value="Galactose mutarotase-like"/>
    <property type="match status" value="1"/>
</dbReference>
<dbReference type="RefSeq" id="WP_132540788.1">
    <property type="nucleotide sequence ID" value="NZ_SLWY01000007.1"/>
</dbReference>
<evidence type="ECO:0000259" key="5">
    <source>
        <dbReference type="Pfam" id="PF17137"/>
    </source>
</evidence>
<dbReference type="InterPro" id="IPR048395">
    <property type="entry name" value="Glyco_hydro_31_C"/>
</dbReference>
<dbReference type="SUPFAM" id="SSF51445">
    <property type="entry name" value="(Trans)glycosidases"/>
    <property type="match status" value="1"/>
</dbReference>
<dbReference type="InterPro" id="IPR011013">
    <property type="entry name" value="Gal_mutarotase_sf_dom"/>
</dbReference>
<dbReference type="InterPro" id="IPR033403">
    <property type="entry name" value="DUF5110"/>
</dbReference>
<evidence type="ECO:0000256" key="1">
    <source>
        <dbReference type="ARBA" id="ARBA00007806"/>
    </source>
</evidence>
<comment type="caution">
    <text evidence="7">The sequence shown here is derived from an EMBL/GenBank/DDBJ whole genome shotgun (WGS) entry which is preliminary data.</text>
</comment>
<evidence type="ECO:0000256" key="2">
    <source>
        <dbReference type="RuleBase" id="RU361185"/>
    </source>
</evidence>
<dbReference type="Gene3D" id="2.60.40.1760">
    <property type="entry name" value="glycosyl hydrolase (family 31)"/>
    <property type="match status" value="1"/>
</dbReference>
<dbReference type="PANTHER" id="PTHR22762">
    <property type="entry name" value="ALPHA-GLUCOSIDASE"/>
    <property type="match status" value="1"/>
</dbReference>
<feature type="domain" description="Glycosyl hydrolase family 31 C-terminal" evidence="6">
    <location>
        <begin position="571"/>
        <end position="662"/>
    </location>
</feature>
<dbReference type="Gene3D" id="2.60.40.1180">
    <property type="entry name" value="Golgi alpha-mannosidase II"/>
    <property type="match status" value="2"/>
</dbReference>
<dbReference type="Pfam" id="PF01055">
    <property type="entry name" value="Glyco_hydro_31_2nd"/>
    <property type="match status" value="1"/>
</dbReference>
<dbReference type="AlphaFoldDB" id="A0A4V2SD28"/>
<dbReference type="InterPro" id="IPR025887">
    <property type="entry name" value="Glyco_hydro_31_N_dom"/>
</dbReference>
<evidence type="ECO:0000313" key="8">
    <source>
        <dbReference type="Proteomes" id="UP000295765"/>
    </source>
</evidence>
<sequence length="790" mass="87319">MYFNKIRHPSNFTFAHRHDDGRLDVGDGSVQATVRDLGEDVFHVELAHATRWPLDARLLPLYEDAFSGPSSHRVAISASGTLSVTDAAGAAVLDGTEGASIGVCGSAWLIQFVRDEGMRFFGQGEKVTGLEKTGRRTKFWNADVWADHPLSVVIDGQADPQYAAIPYLLIRRGTAWVGILVDHPGAVFMDLGSNWFFTGKDDLDAPPSLWFGADQGVPAFYVIAGDSVAAVTQRLQRLVGTTPLPPLWSLGHHQCRWGYAGPRDLHQLDAGFSRHEFPCDGLWLDIDYMERYKVFTTSAEHFDDRAAELAELDARGRRVVPILDPGVKVEAGYEVAENGLAAGIFCQNPEGRPYVGFVWPGRTWFPDFSLPEGRDWWAGYARQFRDWGFHGAWLDMNDPSVGAAELDDMRFQHGRWEHWTYHNQYATGMAQATREGFLAARPDERPFLLARSAATGSSRYTAVWTGDNWSNWHHLRTSIHCTLNLALSGIPFNGPDVPGFGGSPDRDLAIAWYKAGAFFPFLRNHANAGTPQQEPWAFGADALAIIRHYVRLRYKLLPYFYQLWVAQERDGAAVMRPLFHDFPNLEGLELDRVDDQFLVGPALMQAPLVHPGEQHRAVVLPGRADGATRWMDAGNGRFLAGGRGIQVDSNAHSTPLFLLEGRLVPMQVGERTSQHNDLADIELHVILGAGSDAVATLDYVADDGLTYGYQRGERSRCHLRAQRTGDVLHLAISEVEAGWKPLRLRVVGYDGAAQAVITTPAGTVTQDLAPHRWTFSGEPLAAAIGDAVVL</sequence>
<dbReference type="PANTHER" id="PTHR22762:SF120">
    <property type="entry name" value="HETEROGLYCAN GLUCOSIDASE 1"/>
    <property type="match status" value="1"/>
</dbReference>
<feature type="domain" description="Glycoside hydrolase family 31 TIM barrel" evidence="3">
    <location>
        <begin position="242"/>
        <end position="563"/>
    </location>
</feature>
<dbReference type="InterPro" id="IPR013780">
    <property type="entry name" value="Glyco_hydro_b"/>
</dbReference>
<dbReference type="Pfam" id="PF13802">
    <property type="entry name" value="Gal_mutarotas_2"/>
    <property type="match status" value="1"/>
</dbReference>
<dbReference type="OrthoDB" id="176168at2"/>
<keyword evidence="2" id="KW-0378">Hydrolase</keyword>
<dbReference type="SUPFAM" id="SSF51011">
    <property type="entry name" value="Glycosyl hydrolase domain"/>
    <property type="match status" value="1"/>
</dbReference>
<dbReference type="CDD" id="cd14752">
    <property type="entry name" value="GH31_N"/>
    <property type="match status" value="1"/>
</dbReference>
<dbReference type="GO" id="GO:0030246">
    <property type="term" value="F:carbohydrate binding"/>
    <property type="evidence" value="ECO:0007669"/>
    <property type="project" value="InterPro"/>
</dbReference>
<evidence type="ECO:0000259" key="6">
    <source>
        <dbReference type="Pfam" id="PF21365"/>
    </source>
</evidence>
<dbReference type="GO" id="GO:0004553">
    <property type="term" value="F:hydrolase activity, hydrolyzing O-glycosyl compounds"/>
    <property type="evidence" value="ECO:0007669"/>
    <property type="project" value="InterPro"/>
</dbReference>
<dbReference type="Gene3D" id="3.20.20.80">
    <property type="entry name" value="Glycosidases"/>
    <property type="match status" value="2"/>
</dbReference>
<protein>
    <submittedName>
        <fullName evidence="7">Alpha-glucosidase</fullName>
    </submittedName>
</protein>
<dbReference type="InterPro" id="IPR017853">
    <property type="entry name" value="GH"/>
</dbReference>
<feature type="domain" description="Glycoside hydrolase family 31 N-terminal" evidence="4">
    <location>
        <begin position="110"/>
        <end position="190"/>
    </location>
</feature>
<dbReference type="Pfam" id="PF17137">
    <property type="entry name" value="DUF5110"/>
    <property type="match status" value="1"/>
</dbReference>
<evidence type="ECO:0000313" key="7">
    <source>
        <dbReference type="EMBL" id="TCO81689.1"/>
    </source>
</evidence>
<dbReference type="InterPro" id="IPR000322">
    <property type="entry name" value="Glyco_hydro_31_TIM"/>
</dbReference>
<gene>
    <name evidence="7" type="ORF">EV699_10782</name>
</gene>
<dbReference type="Proteomes" id="UP000295765">
    <property type="component" value="Unassembled WGS sequence"/>
</dbReference>
<evidence type="ECO:0000259" key="3">
    <source>
        <dbReference type="Pfam" id="PF01055"/>
    </source>
</evidence>
<name>A0A4V2SD28_9GAMM</name>